<evidence type="ECO:0000256" key="1">
    <source>
        <dbReference type="SAM" id="Phobius"/>
    </source>
</evidence>
<dbReference type="Proteomes" id="UP000199645">
    <property type="component" value="Unassembled WGS sequence"/>
</dbReference>
<sequence length="190" mass="20425">MDTDETTVVPAKVATLAAAHGLGAPVGHQDNGGPGRAALVALLLSVAAFAVSFALFHVAAAWFRPLLPLAVLALAVAIGALGWAMLFPFRAGQSVWAYENGLVHLRHGRSRVALWREMERLELHVIRDGHLTAGMTSAYLLKPSGQPPMRVRPQLREQPDGTRHDPFGTLLTRLVADAGRPVVQTLIGRR</sequence>
<feature type="transmembrane region" description="Helical" evidence="1">
    <location>
        <begin position="69"/>
        <end position="89"/>
    </location>
</feature>
<dbReference type="OrthoDB" id="3294836at2"/>
<name>A0A1I2EDS4_9ACTN</name>
<gene>
    <name evidence="2" type="ORF">SAMN05421541_104377</name>
</gene>
<accession>A0A1I2EDS4</accession>
<keyword evidence="1" id="KW-0812">Transmembrane</keyword>
<reference evidence="2 3" key="1">
    <citation type="submission" date="2016-10" db="EMBL/GenBank/DDBJ databases">
        <authorList>
            <person name="de Groot N.N."/>
        </authorList>
    </citation>
    <scope>NUCLEOTIDE SEQUENCE [LARGE SCALE GENOMIC DNA]</scope>
    <source>
        <strain evidence="2 3">DSM 43019</strain>
    </source>
</reference>
<evidence type="ECO:0000313" key="2">
    <source>
        <dbReference type="EMBL" id="SFE90813.1"/>
    </source>
</evidence>
<keyword evidence="1" id="KW-0472">Membrane</keyword>
<keyword evidence="1" id="KW-1133">Transmembrane helix</keyword>
<keyword evidence="3" id="KW-1185">Reference proteome</keyword>
<feature type="transmembrane region" description="Helical" evidence="1">
    <location>
        <begin position="38"/>
        <end position="63"/>
    </location>
</feature>
<protein>
    <submittedName>
        <fullName evidence="2">Uncharacterized protein</fullName>
    </submittedName>
</protein>
<dbReference type="EMBL" id="FONV01000004">
    <property type="protein sequence ID" value="SFE90813.1"/>
    <property type="molecule type" value="Genomic_DNA"/>
</dbReference>
<evidence type="ECO:0000313" key="3">
    <source>
        <dbReference type="Proteomes" id="UP000199645"/>
    </source>
</evidence>
<proteinExistence type="predicted"/>
<organism evidence="2 3">
    <name type="scientific">Actinoplanes philippinensis</name>
    <dbReference type="NCBI Taxonomy" id="35752"/>
    <lineage>
        <taxon>Bacteria</taxon>
        <taxon>Bacillati</taxon>
        <taxon>Actinomycetota</taxon>
        <taxon>Actinomycetes</taxon>
        <taxon>Micromonosporales</taxon>
        <taxon>Micromonosporaceae</taxon>
        <taxon>Actinoplanes</taxon>
    </lineage>
</organism>
<dbReference type="RefSeq" id="WP_093613146.1">
    <property type="nucleotide sequence ID" value="NZ_BOMT01000029.1"/>
</dbReference>
<dbReference type="AlphaFoldDB" id="A0A1I2EDS4"/>